<feature type="signal peptide" evidence="2">
    <location>
        <begin position="1"/>
        <end position="21"/>
    </location>
</feature>
<sequence>MFKYWKSIGISLLLATILVGCGDAENSSANSDKDEEPKQSDQESLNQKEEPSEPKTNEDGNIELLEVGQTAESQAGKAELLKIKKVNETVDVAPINVTIQDIKVIKLTEVDPAFAEELSYMADANISNLDEGFSYIQVQYTAENTTEENIEWYDLMNVVTDQGEQIDGQMKDFLVTDSDMESMFIGEVKKEFQDAFVVKNADINEVKLVFGYTMNGDSYETITEKQTVEYTLE</sequence>
<evidence type="ECO:0000313" key="4">
    <source>
        <dbReference type="Proteomes" id="UP000030528"/>
    </source>
</evidence>
<dbReference type="OrthoDB" id="2869578at2"/>
<proteinExistence type="predicted"/>
<keyword evidence="2" id="KW-0732">Signal</keyword>
<dbReference type="RefSeq" id="WP_036769148.1">
    <property type="nucleotide sequence ID" value="NZ_AVPE01000002.1"/>
</dbReference>
<keyword evidence="4" id="KW-1185">Reference proteome</keyword>
<dbReference type="PROSITE" id="PS51257">
    <property type="entry name" value="PROKAR_LIPOPROTEIN"/>
    <property type="match status" value="1"/>
</dbReference>
<organism evidence="3 4">
    <name type="scientific">Pontibacillus halophilus JSM 076056 = DSM 19796</name>
    <dbReference type="NCBI Taxonomy" id="1385510"/>
    <lineage>
        <taxon>Bacteria</taxon>
        <taxon>Bacillati</taxon>
        <taxon>Bacillota</taxon>
        <taxon>Bacilli</taxon>
        <taxon>Bacillales</taxon>
        <taxon>Bacillaceae</taxon>
        <taxon>Pontibacillus</taxon>
    </lineage>
</organism>
<evidence type="ECO:0008006" key="5">
    <source>
        <dbReference type="Google" id="ProtNLM"/>
    </source>
</evidence>
<evidence type="ECO:0000256" key="1">
    <source>
        <dbReference type="SAM" id="MobiDB-lite"/>
    </source>
</evidence>
<reference evidence="3 4" key="1">
    <citation type="submission" date="2013-08" db="EMBL/GenBank/DDBJ databases">
        <authorList>
            <person name="Huang J."/>
            <person name="Wang G."/>
        </authorList>
    </citation>
    <scope>NUCLEOTIDE SEQUENCE [LARGE SCALE GENOMIC DNA]</scope>
    <source>
        <strain evidence="3 4">JSM 076056</strain>
    </source>
</reference>
<name>A0A0A5GR47_9BACI</name>
<dbReference type="eggNOG" id="ENOG5030KRG">
    <property type="taxonomic scope" value="Bacteria"/>
</dbReference>
<dbReference type="Proteomes" id="UP000030528">
    <property type="component" value="Unassembled WGS sequence"/>
</dbReference>
<protein>
    <recommendedName>
        <fullName evidence="5">DUF4352 domain-containing protein</fullName>
    </recommendedName>
</protein>
<feature type="compositionally biased region" description="Basic and acidic residues" evidence="1">
    <location>
        <begin position="31"/>
        <end position="58"/>
    </location>
</feature>
<accession>A0A0A5GR47</accession>
<evidence type="ECO:0000313" key="3">
    <source>
        <dbReference type="EMBL" id="KGX93635.1"/>
    </source>
</evidence>
<comment type="caution">
    <text evidence="3">The sequence shown here is derived from an EMBL/GenBank/DDBJ whole genome shotgun (WGS) entry which is preliminary data.</text>
</comment>
<dbReference type="AlphaFoldDB" id="A0A0A5GR47"/>
<feature type="region of interest" description="Disordered" evidence="1">
    <location>
        <begin position="25"/>
        <end position="61"/>
    </location>
</feature>
<dbReference type="EMBL" id="AVPE01000002">
    <property type="protein sequence ID" value="KGX93635.1"/>
    <property type="molecule type" value="Genomic_DNA"/>
</dbReference>
<evidence type="ECO:0000256" key="2">
    <source>
        <dbReference type="SAM" id="SignalP"/>
    </source>
</evidence>
<feature type="chain" id="PRO_5039660820" description="DUF4352 domain-containing protein" evidence="2">
    <location>
        <begin position="22"/>
        <end position="233"/>
    </location>
</feature>
<gene>
    <name evidence="3" type="ORF">N781_10925</name>
</gene>